<feature type="domain" description="NAD-dependent epimerase/dehydratase" evidence="2">
    <location>
        <begin position="6"/>
        <end position="226"/>
    </location>
</feature>
<dbReference type="Pfam" id="PF01370">
    <property type="entry name" value="Epimerase"/>
    <property type="match status" value="1"/>
</dbReference>
<dbReference type="PATRIC" id="fig|1618671.3.peg.326"/>
<gene>
    <name evidence="3" type="ORF">UY67_C0006G0055</name>
</gene>
<comment type="caution">
    <text evidence="3">The sequence shown here is derived from an EMBL/GenBank/DDBJ whole genome shotgun (WGS) entry which is preliminary data.</text>
</comment>
<accession>A0A0G1X168</accession>
<dbReference type="InterPro" id="IPR001509">
    <property type="entry name" value="Epimerase_deHydtase"/>
</dbReference>
<dbReference type="InterPro" id="IPR036291">
    <property type="entry name" value="NAD(P)-bd_dom_sf"/>
</dbReference>
<dbReference type="AlphaFoldDB" id="A0A0G1X168"/>
<evidence type="ECO:0000256" key="1">
    <source>
        <dbReference type="ARBA" id="ARBA00007637"/>
    </source>
</evidence>
<sequence length="288" mass="32649">MEKQTVIVTGGAGLIGSSLIELLVPKYRVVSLDNYFIGKKENHVEGAEYVEGHTKDIEQLLGKENPVIIFHLGEYSRVEQSFDDIAFVWDLNVSGTFHVLEYWRKRKCRLLYAGSSTKFSAGGQGRHQSPYAWMKATNTELVANYGAWFGLPYAITYFYNNYGPRELSTGPYASVMGRFKEQYWKGELITVVSPGTQKRNFTYVGDTARALLSVGEKGQGDEYGIGSPESYSILEIAKMFTDTIVMLPERPGNRLDSVVDTTRMEKEFGWKPEHTVRDYIESLKKQKK</sequence>
<dbReference type="SUPFAM" id="SSF51735">
    <property type="entry name" value="NAD(P)-binding Rossmann-fold domains"/>
    <property type="match status" value="1"/>
</dbReference>
<dbReference type="EMBL" id="LCQW01000006">
    <property type="protein sequence ID" value="KKW24600.1"/>
    <property type="molecule type" value="Genomic_DNA"/>
</dbReference>
<dbReference type="Gene3D" id="3.40.50.720">
    <property type="entry name" value="NAD(P)-binding Rossmann-like Domain"/>
    <property type="match status" value="1"/>
</dbReference>
<proteinExistence type="inferred from homology"/>
<evidence type="ECO:0000313" key="3">
    <source>
        <dbReference type="EMBL" id="KKW24600.1"/>
    </source>
</evidence>
<reference evidence="3 4" key="1">
    <citation type="journal article" date="2015" name="Nature">
        <title>rRNA introns, odd ribosomes, and small enigmatic genomes across a large radiation of phyla.</title>
        <authorList>
            <person name="Brown C.T."/>
            <person name="Hug L.A."/>
            <person name="Thomas B.C."/>
            <person name="Sharon I."/>
            <person name="Castelle C.J."/>
            <person name="Singh A."/>
            <person name="Wilkins M.J."/>
            <person name="Williams K.H."/>
            <person name="Banfield J.F."/>
        </authorList>
    </citation>
    <scope>NUCLEOTIDE SEQUENCE [LARGE SCALE GENOMIC DNA]</scope>
</reference>
<protein>
    <submittedName>
        <fullName evidence="3">ADP-L-glycero-D-mannoheptose-6-epimerase</fullName>
    </submittedName>
</protein>
<organism evidence="3 4">
    <name type="scientific">Candidatus Kaiserbacteria bacterium GW2011_GWA2_52_12</name>
    <dbReference type="NCBI Taxonomy" id="1618671"/>
    <lineage>
        <taxon>Bacteria</taxon>
        <taxon>Candidatus Kaiseribacteriota</taxon>
    </lineage>
</organism>
<evidence type="ECO:0000313" key="4">
    <source>
        <dbReference type="Proteomes" id="UP000034273"/>
    </source>
</evidence>
<dbReference type="PANTHER" id="PTHR43000">
    <property type="entry name" value="DTDP-D-GLUCOSE 4,6-DEHYDRATASE-RELATED"/>
    <property type="match status" value="1"/>
</dbReference>
<comment type="similarity">
    <text evidence="1">Belongs to the NAD(P)-dependent epimerase/dehydratase family.</text>
</comment>
<dbReference type="Proteomes" id="UP000034273">
    <property type="component" value="Unassembled WGS sequence"/>
</dbReference>
<evidence type="ECO:0000259" key="2">
    <source>
        <dbReference type="Pfam" id="PF01370"/>
    </source>
</evidence>
<dbReference type="STRING" id="1618671.UY67_C0006G0055"/>
<name>A0A0G1X168_9BACT</name>